<dbReference type="InterPro" id="IPR039494">
    <property type="entry name" value="F8A"/>
</dbReference>
<comment type="caution">
    <text evidence="1">The sequence shown here is derived from an EMBL/GenBank/DDBJ whole genome shotgun (WGS) entry which is preliminary data.</text>
</comment>
<proteinExistence type="predicted"/>
<dbReference type="Proteomes" id="UP001470230">
    <property type="component" value="Unassembled WGS sequence"/>
</dbReference>
<dbReference type="PANTHER" id="PTHR16797">
    <property type="entry name" value="FACTOR VIII-ASSOCIATED GENE 1"/>
    <property type="match status" value="1"/>
</dbReference>
<sequence>MFYRRFDEISANMSKIFRTKKSLLETAQQFDELSRSQDEENPFECGLVALAKFGEMQCYQKIEDKQKTVRTAVKAARLFVKSATFNYEISRNLRDTWSDPLADGLHCYRVAVDNLKTDGKPNLAVVLLLELGKTEYKFDLFHYAGNTYEEAVNLCNEQKLSPPLLFDSTFNCIDCYSRADRLDLALLVVERVQQKMGQEILDQINASPLMKRQLVDLKIFKAQLLLSAFKHNDCISYANSNLEEGVAQLFKELSDASRSNQIAVIDALINQAKSSNYFNEQQIALFERHLFLLSKSVETAYSELAQ</sequence>
<evidence type="ECO:0000313" key="1">
    <source>
        <dbReference type="EMBL" id="KAK8890799.1"/>
    </source>
</evidence>
<protein>
    <submittedName>
        <fullName evidence="1">Uncharacterized protein</fullName>
    </submittedName>
</protein>
<name>A0ABR2KI42_9EUKA</name>
<dbReference type="InterPro" id="IPR011990">
    <property type="entry name" value="TPR-like_helical_dom_sf"/>
</dbReference>
<accession>A0ABR2KI42</accession>
<evidence type="ECO:0000313" key="2">
    <source>
        <dbReference type="Proteomes" id="UP001470230"/>
    </source>
</evidence>
<dbReference type="PANTHER" id="PTHR16797:SF4">
    <property type="entry name" value="40-KDA HUNTINGTIN-ASSOCIATED PROTEIN"/>
    <property type="match status" value="1"/>
</dbReference>
<dbReference type="SUPFAM" id="SSF48452">
    <property type="entry name" value="TPR-like"/>
    <property type="match status" value="1"/>
</dbReference>
<keyword evidence="2" id="KW-1185">Reference proteome</keyword>
<organism evidence="1 2">
    <name type="scientific">Tritrichomonas musculus</name>
    <dbReference type="NCBI Taxonomy" id="1915356"/>
    <lineage>
        <taxon>Eukaryota</taxon>
        <taxon>Metamonada</taxon>
        <taxon>Parabasalia</taxon>
        <taxon>Tritrichomonadida</taxon>
        <taxon>Tritrichomonadidae</taxon>
        <taxon>Tritrichomonas</taxon>
    </lineage>
</organism>
<reference evidence="1 2" key="1">
    <citation type="submission" date="2024-04" db="EMBL/GenBank/DDBJ databases">
        <title>Tritrichomonas musculus Genome.</title>
        <authorList>
            <person name="Alves-Ferreira E."/>
            <person name="Grigg M."/>
            <person name="Lorenzi H."/>
            <person name="Galac M."/>
        </authorList>
    </citation>
    <scope>NUCLEOTIDE SEQUENCE [LARGE SCALE GENOMIC DNA]</scope>
    <source>
        <strain evidence="1 2">EAF2021</strain>
    </source>
</reference>
<dbReference type="EMBL" id="JAPFFF010000004">
    <property type="protein sequence ID" value="KAK8890799.1"/>
    <property type="molecule type" value="Genomic_DNA"/>
</dbReference>
<gene>
    <name evidence="1" type="ORF">M9Y10_027998</name>
</gene>